<protein>
    <submittedName>
        <fullName evidence="1">Uncharacterized protein</fullName>
    </submittedName>
</protein>
<dbReference type="KEGG" id="vnx:VNE69_01022"/>
<organism evidence="1 2">
    <name type="scientific">Vairimorpha necatrix</name>
    <dbReference type="NCBI Taxonomy" id="6039"/>
    <lineage>
        <taxon>Eukaryota</taxon>
        <taxon>Fungi</taxon>
        <taxon>Fungi incertae sedis</taxon>
        <taxon>Microsporidia</taxon>
        <taxon>Nosematidae</taxon>
        <taxon>Vairimorpha</taxon>
    </lineage>
</organism>
<evidence type="ECO:0000313" key="1">
    <source>
        <dbReference type="EMBL" id="WUR02080.1"/>
    </source>
</evidence>
<keyword evidence="2" id="KW-1185">Reference proteome</keyword>
<accession>A0AAX4J846</accession>
<proteinExistence type="predicted"/>
<gene>
    <name evidence="1" type="ORF">VNE69_01022</name>
</gene>
<dbReference type="Proteomes" id="UP001334084">
    <property type="component" value="Chromosome 1"/>
</dbReference>
<dbReference type="AlphaFoldDB" id="A0AAX4J846"/>
<dbReference type="GeneID" id="90539887"/>
<evidence type="ECO:0000313" key="2">
    <source>
        <dbReference type="Proteomes" id="UP001334084"/>
    </source>
</evidence>
<dbReference type="EMBL" id="CP142726">
    <property type="protein sequence ID" value="WUR02080.1"/>
    <property type="molecule type" value="Genomic_DNA"/>
</dbReference>
<name>A0AAX4J846_9MICR</name>
<dbReference type="RefSeq" id="XP_065328225.1">
    <property type="nucleotide sequence ID" value="XM_065472153.1"/>
</dbReference>
<reference evidence="1" key="1">
    <citation type="journal article" date="2024" name="BMC Genomics">
        <title>Functional annotation of a divergent genome using sequence and structure-based similarity.</title>
        <authorList>
            <person name="Svedberg D."/>
            <person name="Winiger R.R."/>
            <person name="Berg A."/>
            <person name="Sharma H."/>
            <person name="Tellgren-Roth C."/>
            <person name="Debrunner-Vossbrinck B.A."/>
            <person name="Vossbrinck C.R."/>
            <person name="Barandun J."/>
        </authorList>
    </citation>
    <scope>NUCLEOTIDE SEQUENCE</scope>
    <source>
        <strain evidence="1">Illinois isolate</strain>
    </source>
</reference>
<sequence>MIIIKYYNLYVPLNQNTNSFRHYGIKFDKILFFELHELFHVISSDMRKDYPPFIKAYFDMKSRYNLLRDGVDLSLIIPFNRHLYTEMLSSNKYIIDKFILKNAAVIDWEEILREAPNKLNNKEMGLFQNLSEKLLKHETYFRKFDDFIVNPSIPPVPVLPKSNLYTLFNIIEEFNNFSISFPAVDNNSNYLKSQSKTSSEINLLDYLQFKVYHCKTNFSRTKDKPLSDILFINKYVKIKDMLLNLKNKIVCCISNNEYVILNVKEKILDTKVTPKHIKKRKTNNK</sequence>